<proteinExistence type="predicted"/>
<dbReference type="EMBL" id="JACHXE010000014">
    <property type="protein sequence ID" value="MBB3081579.1"/>
    <property type="molecule type" value="Genomic_DNA"/>
</dbReference>
<dbReference type="Proteomes" id="UP000572907">
    <property type="component" value="Unassembled WGS sequence"/>
</dbReference>
<evidence type="ECO:0000313" key="1">
    <source>
        <dbReference type="EMBL" id="MBB3081579.1"/>
    </source>
</evidence>
<accession>A0A7W4ZZH0</accession>
<reference evidence="1 2" key="1">
    <citation type="submission" date="2020-08" db="EMBL/GenBank/DDBJ databases">
        <title>Genomic Encyclopedia of Type Strains, Phase III (KMG-III): the genomes of soil and plant-associated and newly described type strains.</title>
        <authorList>
            <person name="Whitman W."/>
        </authorList>
    </citation>
    <scope>NUCLEOTIDE SEQUENCE [LARGE SCALE GENOMIC DNA]</scope>
    <source>
        <strain evidence="1 2">CECT 3237</strain>
    </source>
</reference>
<organism evidence="1 2">
    <name type="scientific">Streptomyces violarus</name>
    <dbReference type="NCBI Taxonomy" id="67380"/>
    <lineage>
        <taxon>Bacteria</taxon>
        <taxon>Bacillati</taxon>
        <taxon>Actinomycetota</taxon>
        <taxon>Actinomycetes</taxon>
        <taxon>Kitasatosporales</taxon>
        <taxon>Streptomycetaceae</taxon>
        <taxon>Streptomyces</taxon>
    </lineage>
</organism>
<sequence length="39" mass="4309">MRTAAVVWTSGTATGGHLRRWTGCLIHPQLEGDLEDDEK</sequence>
<evidence type="ECO:0000313" key="2">
    <source>
        <dbReference type="Proteomes" id="UP000572907"/>
    </source>
</evidence>
<dbReference type="AlphaFoldDB" id="A0A7W4ZZH0"/>
<name>A0A7W4ZZH0_9ACTN</name>
<comment type="caution">
    <text evidence="1">The sequence shown here is derived from an EMBL/GenBank/DDBJ whole genome shotgun (WGS) entry which is preliminary data.</text>
</comment>
<keyword evidence="2" id="KW-1185">Reference proteome</keyword>
<protein>
    <submittedName>
        <fullName evidence="1">Uncharacterized protein</fullName>
    </submittedName>
</protein>
<gene>
    <name evidence="1" type="ORF">FHS41_008137</name>
</gene>